<evidence type="ECO:0008006" key="5">
    <source>
        <dbReference type="Google" id="ProtNLM"/>
    </source>
</evidence>
<gene>
    <name evidence="3" type="ordered locus">PCC8801_0371</name>
</gene>
<keyword evidence="4" id="KW-1185">Reference proteome</keyword>
<dbReference type="Pfam" id="PF13592">
    <property type="entry name" value="HTH_33"/>
    <property type="match status" value="1"/>
</dbReference>
<dbReference type="InterPro" id="IPR009057">
    <property type="entry name" value="Homeodomain-like_sf"/>
</dbReference>
<dbReference type="KEGG" id="cyp:PCC8801_0371"/>
<proteinExistence type="predicted"/>
<dbReference type="InterPro" id="IPR047655">
    <property type="entry name" value="Transpos_IS630-like"/>
</dbReference>
<dbReference type="STRING" id="41431.PCC8801_0371"/>
<dbReference type="InterPro" id="IPR036397">
    <property type="entry name" value="RNaseH_sf"/>
</dbReference>
<dbReference type="InterPro" id="IPR038717">
    <property type="entry name" value="Tc1-like_DDE_dom"/>
</dbReference>
<dbReference type="SUPFAM" id="SSF46689">
    <property type="entry name" value="Homeodomain-like"/>
    <property type="match status" value="1"/>
</dbReference>
<dbReference type="AlphaFoldDB" id="B7JU89"/>
<dbReference type="eggNOG" id="COG3415">
    <property type="taxonomic scope" value="Bacteria"/>
</dbReference>
<dbReference type="InterPro" id="IPR025959">
    <property type="entry name" value="Winged_HTH_dom"/>
</dbReference>
<dbReference type="Gene3D" id="3.30.420.10">
    <property type="entry name" value="Ribonuclease H-like superfamily/Ribonuclease H"/>
    <property type="match status" value="1"/>
</dbReference>
<dbReference type="Pfam" id="PF13358">
    <property type="entry name" value="DDE_3"/>
    <property type="match status" value="1"/>
</dbReference>
<dbReference type="EMBL" id="CP001287">
    <property type="protein sequence ID" value="ACK64469.1"/>
    <property type="molecule type" value="Genomic_DNA"/>
</dbReference>
<dbReference type="Pfam" id="PF13384">
    <property type="entry name" value="HTH_23"/>
    <property type="match status" value="1"/>
</dbReference>
<feature type="domain" description="Winged helix-turn helix" evidence="2">
    <location>
        <begin position="105"/>
        <end position="163"/>
    </location>
</feature>
<dbReference type="eggNOG" id="COG3335">
    <property type="taxonomic scope" value="Bacteria"/>
</dbReference>
<name>B7JU89_RIPO1</name>
<dbReference type="Proteomes" id="UP000008204">
    <property type="component" value="Chromosome"/>
</dbReference>
<evidence type="ECO:0000259" key="2">
    <source>
        <dbReference type="Pfam" id="PF13592"/>
    </source>
</evidence>
<evidence type="ECO:0000259" key="1">
    <source>
        <dbReference type="Pfam" id="PF13358"/>
    </source>
</evidence>
<dbReference type="HOGENOM" id="CLU_138407_0_0_3"/>
<sequence length="356" mass="41930">MPRRIEIVSHLSITELQTKYRSAKNPVTRSQYQIIWLLASGKKTEEVAIATGYTVEWVRELARRYNRSGIEGLGDGRQNNPGREPWLDEVQTSQLLQVIQGSAPDGGLWNGRKVADWMSEVLGKPVSPQRGWEYLKAMEYRLRIPRPENKQADPIEQEEWKKKLAFKVKELQEKYPEKKVELWTEDEHRIGLKPIYRRIWVPWWDVPTASIKWQYKWVWLYGFVNPESGETYWWLMPFVNQEIFSQVLEDFARYFGIGEKKQVLLVLDGARWHTSKSLKIPAGIDLEFLPSYSPELQPAERLWPLTNEPIVNRSFETIEELEEVLIPRLKVLMEQPEFVSGLTCFHWWPTTDTCIN</sequence>
<organism evidence="3 4">
    <name type="scientific">Rippkaea orientalis (strain PCC 8801 / RF-1)</name>
    <name type="common">Cyanothece sp. (strain PCC 8801)</name>
    <dbReference type="NCBI Taxonomy" id="41431"/>
    <lineage>
        <taxon>Bacteria</taxon>
        <taxon>Bacillati</taxon>
        <taxon>Cyanobacteriota</taxon>
        <taxon>Cyanophyceae</taxon>
        <taxon>Oscillatoriophycideae</taxon>
        <taxon>Chroococcales</taxon>
        <taxon>Aphanothecaceae</taxon>
        <taxon>Rippkaea</taxon>
        <taxon>Rippkaea orientalis</taxon>
    </lineage>
</organism>
<accession>B7JU89</accession>
<evidence type="ECO:0000313" key="4">
    <source>
        <dbReference type="Proteomes" id="UP000008204"/>
    </source>
</evidence>
<dbReference type="GO" id="GO:0003676">
    <property type="term" value="F:nucleic acid binding"/>
    <property type="evidence" value="ECO:0007669"/>
    <property type="project" value="InterPro"/>
</dbReference>
<evidence type="ECO:0000313" key="3">
    <source>
        <dbReference type="EMBL" id="ACK64469.1"/>
    </source>
</evidence>
<protein>
    <recommendedName>
        <fullName evidence="5">Transposase</fullName>
    </recommendedName>
</protein>
<reference evidence="4" key="1">
    <citation type="journal article" date="2011" name="MBio">
        <title>Novel metabolic attributes of the genus Cyanothece, comprising a group of unicellular nitrogen-fixing Cyanobacteria.</title>
        <authorList>
            <person name="Bandyopadhyay A."/>
            <person name="Elvitigala T."/>
            <person name="Welsh E."/>
            <person name="Stockel J."/>
            <person name="Liberton M."/>
            <person name="Min H."/>
            <person name="Sherman L.A."/>
            <person name="Pakrasi H.B."/>
        </authorList>
    </citation>
    <scope>NUCLEOTIDE SEQUENCE [LARGE SCALE GENOMIC DNA]</scope>
    <source>
        <strain evidence="4">PCC 8801</strain>
    </source>
</reference>
<dbReference type="NCBIfam" id="NF033545">
    <property type="entry name" value="transpos_IS630"/>
    <property type="match status" value="1"/>
</dbReference>
<feature type="domain" description="Tc1-like transposase DDE" evidence="1">
    <location>
        <begin position="182"/>
        <end position="321"/>
    </location>
</feature>